<proteinExistence type="predicted"/>
<feature type="transmembrane region" description="Helical" evidence="1">
    <location>
        <begin position="68"/>
        <end position="90"/>
    </location>
</feature>
<keyword evidence="1" id="KW-0812">Transmembrane</keyword>
<reference evidence="3" key="1">
    <citation type="journal article" date="2019" name="Int. J. Syst. Evol. Microbiol.">
        <title>The Global Catalogue of Microorganisms (GCM) 10K type strain sequencing project: providing services to taxonomists for standard genome sequencing and annotation.</title>
        <authorList>
            <consortium name="The Broad Institute Genomics Platform"/>
            <consortium name="The Broad Institute Genome Sequencing Center for Infectious Disease"/>
            <person name="Wu L."/>
            <person name="Ma J."/>
        </authorList>
    </citation>
    <scope>NUCLEOTIDE SEQUENCE [LARGE SCALE GENOMIC DNA]</scope>
    <source>
        <strain evidence="3">DT43</strain>
    </source>
</reference>
<accession>A0ABW0UE04</accession>
<feature type="transmembrane region" description="Helical" evidence="1">
    <location>
        <begin position="12"/>
        <end position="34"/>
    </location>
</feature>
<dbReference type="Proteomes" id="UP001596110">
    <property type="component" value="Unassembled WGS sequence"/>
</dbReference>
<sequence length="160" mass="18058">MISYEKVRQSFTTWNTVIGILYILNAVLFLFSLLGGLMSKLAMEKQPEIYASLDEITLEALRQSTTPFAFFTFGLGIVITIVIATLALINRSKANKELDDKISYTVYYIGIGWAIISVVLEFLLLGTISLLAPVWLLLFGFFHVFTLRKAQTLKEKNAEH</sequence>
<evidence type="ECO:0000256" key="1">
    <source>
        <dbReference type="SAM" id="Phobius"/>
    </source>
</evidence>
<gene>
    <name evidence="2" type="ORF">ACFPQ3_05565</name>
</gene>
<evidence type="ECO:0000313" key="3">
    <source>
        <dbReference type="Proteomes" id="UP001596110"/>
    </source>
</evidence>
<dbReference type="EMBL" id="JBHSOJ010000016">
    <property type="protein sequence ID" value="MFC5631069.1"/>
    <property type="molecule type" value="Genomic_DNA"/>
</dbReference>
<feature type="transmembrane region" description="Helical" evidence="1">
    <location>
        <begin position="130"/>
        <end position="147"/>
    </location>
</feature>
<protein>
    <recommendedName>
        <fullName evidence="4">DUF4064 domain-containing protein</fullName>
    </recommendedName>
</protein>
<evidence type="ECO:0000313" key="2">
    <source>
        <dbReference type="EMBL" id="MFC5631069.1"/>
    </source>
</evidence>
<keyword evidence="1" id="KW-0472">Membrane</keyword>
<keyword evidence="3" id="KW-1185">Reference proteome</keyword>
<dbReference type="RefSeq" id="WP_156806562.1">
    <property type="nucleotide sequence ID" value="NZ_JBHSOJ010000016.1"/>
</dbReference>
<evidence type="ECO:0008006" key="4">
    <source>
        <dbReference type="Google" id="ProtNLM"/>
    </source>
</evidence>
<comment type="caution">
    <text evidence="2">The sequence shown here is derived from an EMBL/GenBank/DDBJ whole genome shotgun (WGS) entry which is preliminary data.</text>
</comment>
<keyword evidence="1" id="KW-1133">Transmembrane helix</keyword>
<name>A0ABW0UE04_9STRE</name>
<feature type="transmembrane region" description="Helical" evidence="1">
    <location>
        <begin position="102"/>
        <end position="124"/>
    </location>
</feature>
<organism evidence="2 3">
    <name type="scientific">Streptococcus caledonicus</name>
    <dbReference type="NCBI Taxonomy" id="2614158"/>
    <lineage>
        <taxon>Bacteria</taxon>
        <taxon>Bacillati</taxon>
        <taxon>Bacillota</taxon>
        <taxon>Bacilli</taxon>
        <taxon>Lactobacillales</taxon>
        <taxon>Streptococcaceae</taxon>
        <taxon>Streptococcus</taxon>
    </lineage>
</organism>